<reference evidence="1 2" key="1">
    <citation type="submission" date="2024-09" db="EMBL/GenBank/DDBJ databases">
        <authorList>
            <person name="Sun Q."/>
            <person name="Mori K."/>
        </authorList>
    </citation>
    <scope>NUCLEOTIDE SEQUENCE [LARGE SCALE GENOMIC DNA]</scope>
    <source>
        <strain evidence="1 2">JCM 10918</strain>
    </source>
</reference>
<evidence type="ECO:0000313" key="2">
    <source>
        <dbReference type="Proteomes" id="UP001589703"/>
    </source>
</evidence>
<sequence>MAASYGPAFAVGVVVAWRRLRGRLGGDLDGARVRRTYVRLCTAPGVAAAADWAVAAVLLGRLGGVGRGRGAVHGGVRGGGPALRVEELRSVTGLLRRR</sequence>
<comment type="caution">
    <text evidence="1">The sequence shown here is derived from an EMBL/GenBank/DDBJ whole genome shotgun (WGS) entry which is preliminary data.</text>
</comment>
<dbReference type="EMBL" id="JBHMAR010000008">
    <property type="protein sequence ID" value="MFB9735437.1"/>
    <property type="molecule type" value="Genomic_DNA"/>
</dbReference>
<keyword evidence="2" id="KW-1185">Reference proteome</keyword>
<evidence type="ECO:0000313" key="1">
    <source>
        <dbReference type="EMBL" id="MFB9735437.1"/>
    </source>
</evidence>
<name>A0ABV5VC94_9ACTN</name>
<dbReference type="Proteomes" id="UP001589703">
    <property type="component" value="Unassembled WGS sequence"/>
</dbReference>
<proteinExistence type="predicted"/>
<accession>A0ABV5VC94</accession>
<gene>
    <name evidence="1" type="ORF">ACFFRO_09870</name>
</gene>
<dbReference type="RefSeq" id="WP_356758130.1">
    <property type="nucleotide sequence ID" value="NZ_JBHMAR010000008.1"/>
</dbReference>
<protein>
    <submittedName>
        <fullName evidence="1">Uncharacterized protein</fullName>
    </submittedName>
</protein>
<organism evidence="1 2">
    <name type="scientific">Streptomyces thermocoprophilus</name>
    <dbReference type="NCBI Taxonomy" id="78356"/>
    <lineage>
        <taxon>Bacteria</taxon>
        <taxon>Bacillati</taxon>
        <taxon>Actinomycetota</taxon>
        <taxon>Actinomycetes</taxon>
        <taxon>Kitasatosporales</taxon>
        <taxon>Streptomycetaceae</taxon>
        <taxon>Streptomyces</taxon>
    </lineage>
</organism>